<organism evidence="2 3">
    <name type="scientific">Morella rubra</name>
    <name type="common">Chinese bayberry</name>
    <dbReference type="NCBI Taxonomy" id="262757"/>
    <lineage>
        <taxon>Eukaryota</taxon>
        <taxon>Viridiplantae</taxon>
        <taxon>Streptophyta</taxon>
        <taxon>Embryophyta</taxon>
        <taxon>Tracheophyta</taxon>
        <taxon>Spermatophyta</taxon>
        <taxon>Magnoliopsida</taxon>
        <taxon>eudicotyledons</taxon>
        <taxon>Gunneridae</taxon>
        <taxon>Pentapetalae</taxon>
        <taxon>rosids</taxon>
        <taxon>fabids</taxon>
        <taxon>Fagales</taxon>
        <taxon>Myricaceae</taxon>
        <taxon>Morella</taxon>
    </lineage>
</organism>
<dbReference type="InterPro" id="IPR053720">
    <property type="entry name" value="Psm_Assembly_Chaperone"/>
</dbReference>
<dbReference type="Gene3D" id="3.30.230.90">
    <property type="match status" value="1"/>
</dbReference>
<evidence type="ECO:0000313" key="3">
    <source>
        <dbReference type="Proteomes" id="UP000516437"/>
    </source>
</evidence>
<comment type="caution">
    <text evidence="2">The sequence shown here is derived from an EMBL/GenBank/DDBJ whole genome shotgun (WGS) entry which is preliminary data.</text>
</comment>
<keyword evidence="2" id="KW-0647">Proteasome</keyword>
<dbReference type="GO" id="GO:0043248">
    <property type="term" value="P:proteasome assembly"/>
    <property type="evidence" value="ECO:0007669"/>
    <property type="project" value="InterPro"/>
</dbReference>
<feature type="region of interest" description="Disordered" evidence="1">
    <location>
        <begin position="279"/>
        <end position="303"/>
    </location>
</feature>
<protein>
    <submittedName>
        <fullName evidence="2">Proteasome assembly chaperone 3</fullName>
    </submittedName>
</protein>
<dbReference type="GO" id="GO:0000502">
    <property type="term" value="C:proteasome complex"/>
    <property type="evidence" value="ECO:0007669"/>
    <property type="project" value="UniProtKB-KW"/>
</dbReference>
<dbReference type="EMBL" id="RXIC02000024">
    <property type="protein sequence ID" value="KAB1209168.1"/>
    <property type="molecule type" value="Genomic_DNA"/>
</dbReference>
<dbReference type="Proteomes" id="UP000516437">
    <property type="component" value="Chromosome 6"/>
</dbReference>
<evidence type="ECO:0000313" key="2">
    <source>
        <dbReference type="EMBL" id="KAB1209168.1"/>
    </source>
</evidence>
<evidence type="ECO:0000256" key="1">
    <source>
        <dbReference type="SAM" id="MobiDB-lite"/>
    </source>
</evidence>
<dbReference type="PANTHER" id="PTHR31051">
    <property type="entry name" value="PROTEASOME ASSEMBLY CHAPERONE 3"/>
    <property type="match status" value="1"/>
</dbReference>
<keyword evidence="3" id="KW-1185">Reference proteome</keyword>
<sequence>MAQPRTRKSFSATGSLSTAKSPFRVPQIINPPLPLSLSFGSLSPIGTVMGSSVPRFPVVYKSISVDIKGNKTDVVLCSYDDHFLVIASQIGAMGTILHARLSFEICLFLHPRKEEGVSIEPTFNVSAIFGKRDEPMLLACARQLIEQISISGSSRPLVLSLGLKDHSAETLKGIVSAVTENRLWIWLLDYTESRELPYKLAYKRKTEKKGSRAQIASLSTLTIFHFTRSLLKNFLLSKMVSLEALDSGSAMIGRNITPTIECKRDGEGTGRHLISAFKGGNAMPPSKTHGHRKGARERTKLVF</sequence>
<dbReference type="PANTHER" id="PTHR31051:SF1">
    <property type="entry name" value="PROTEASOME ASSEMBLY CHAPERONE 3"/>
    <property type="match status" value="1"/>
</dbReference>
<name>A0A6A1VBC5_9ROSI</name>
<reference evidence="2 3" key="1">
    <citation type="journal article" date="2019" name="Plant Biotechnol. J.">
        <title>The red bayberry genome and genetic basis of sex determination.</title>
        <authorList>
            <person name="Jia H.M."/>
            <person name="Jia H.J."/>
            <person name="Cai Q.L."/>
            <person name="Wang Y."/>
            <person name="Zhao H.B."/>
            <person name="Yang W.F."/>
            <person name="Wang G.Y."/>
            <person name="Li Y.H."/>
            <person name="Zhan D.L."/>
            <person name="Shen Y.T."/>
            <person name="Niu Q.F."/>
            <person name="Chang L."/>
            <person name="Qiu J."/>
            <person name="Zhao L."/>
            <person name="Xie H.B."/>
            <person name="Fu W.Y."/>
            <person name="Jin J."/>
            <person name="Li X.W."/>
            <person name="Jiao Y."/>
            <person name="Zhou C.C."/>
            <person name="Tu T."/>
            <person name="Chai C.Y."/>
            <person name="Gao J.L."/>
            <person name="Fan L.J."/>
            <person name="van de Weg E."/>
            <person name="Wang J.Y."/>
            <person name="Gao Z.S."/>
        </authorList>
    </citation>
    <scope>NUCLEOTIDE SEQUENCE [LARGE SCALE GENOMIC DNA]</scope>
    <source>
        <tissue evidence="2">Leaves</tissue>
    </source>
</reference>
<proteinExistence type="predicted"/>
<dbReference type="Pfam" id="PF10178">
    <property type="entry name" value="PAC3"/>
    <property type="match status" value="1"/>
</dbReference>
<accession>A0A6A1VBC5</accession>
<dbReference type="AlphaFoldDB" id="A0A6A1VBC5"/>
<dbReference type="OrthoDB" id="5839at2759"/>
<dbReference type="InterPro" id="IPR018788">
    <property type="entry name" value="Proteasome_assmbl_chp_3"/>
</dbReference>
<gene>
    <name evidence="2" type="ORF">CJ030_MR6G015594</name>
</gene>